<dbReference type="Proteomes" id="UP000176101">
    <property type="component" value="Unassembled WGS sequence"/>
</dbReference>
<comment type="caution">
    <text evidence="14">The sequence shown here is derived from an EMBL/GenBank/DDBJ whole genome shotgun (WGS) entry which is preliminary data.</text>
</comment>
<evidence type="ECO:0000256" key="10">
    <source>
        <dbReference type="ARBA" id="ARBA00030803"/>
    </source>
</evidence>
<dbReference type="InterPro" id="IPR018764">
    <property type="entry name" value="RskA_C"/>
</dbReference>
<feature type="domain" description="Anti-sigma K factor RskA C-terminal" evidence="12">
    <location>
        <begin position="103"/>
        <end position="242"/>
    </location>
</feature>
<name>A0A1E7KJV2_9ACTN</name>
<evidence type="ECO:0000256" key="11">
    <source>
        <dbReference type="SAM" id="Phobius"/>
    </source>
</evidence>
<keyword evidence="5 11" id="KW-1133">Transmembrane helix</keyword>
<keyword evidence="7 11" id="KW-0472">Membrane</keyword>
<evidence type="ECO:0000313" key="14">
    <source>
        <dbReference type="EMBL" id="OEV04173.1"/>
    </source>
</evidence>
<evidence type="ECO:0000256" key="7">
    <source>
        <dbReference type="ARBA" id="ARBA00023136"/>
    </source>
</evidence>
<keyword evidence="6" id="KW-0805">Transcription regulation</keyword>
<keyword evidence="3" id="KW-1003">Cell membrane</keyword>
<evidence type="ECO:0000256" key="3">
    <source>
        <dbReference type="ARBA" id="ARBA00022475"/>
    </source>
</evidence>
<evidence type="ECO:0000256" key="6">
    <source>
        <dbReference type="ARBA" id="ARBA00023015"/>
    </source>
</evidence>
<evidence type="ECO:0000256" key="8">
    <source>
        <dbReference type="ARBA" id="ARBA00023163"/>
    </source>
</evidence>
<dbReference type="InterPro" id="IPR051474">
    <property type="entry name" value="Anti-sigma-K/W_factor"/>
</dbReference>
<dbReference type="PANTHER" id="PTHR37461">
    <property type="entry name" value="ANTI-SIGMA-K FACTOR RSKA"/>
    <property type="match status" value="1"/>
</dbReference>
<dbReference type="EMBL" id="LJGU01000114">
    <property type="protein sequence ID" value="OEV04173.1"/>
    <property type="molecule type" value="Genomic_DNA"/>
</dbReference>
<dbReference type="GO" id="GO:0016989">
    <property type="term" value="F:sigma factor antagonist activity"/>
    <property type="evidence" value="ECO:0007669"/>
    <property type="project" value="TreeGrafter"/>
</dbReference>
<keyword evidence="15" id="KW-1185">Reference proteome</keyword>
<evidence type="ECO:0000259" key="12">
    <source>
        <dbReference type="Pfam" id="PF10099"/>
    </source>
</evidence>
<evidence type="ECO:0000256" key="1">
    <source>
        <dbReference type="ARBA" id="ARBA00004167"/>
    </source>
</evidence>
<accession>A0A1E7KJV2</accession>
<evidence type="ECO:0000259" key="13">
    <source>
        <dbReference type="Pfam" id="PF13490"/>
    </source>
</evidence>
<sequence>MTSTDPHTLTGAYSMDALPEAERREFERHLARCESCAVEVRELTATAERLALAAAAPPPSQLRRQVLREIAEVRQEPPPVSRTRRLGSRLRPGARALPMFALAASLAAALFGGVAVWQYESAQDARQHAEQREERAETLARVLSAPDARVRSGALPEGGTASVVVSRDADRAAFFAADLPRAPEGKVYQLWFSEGGTMRPAGLLSAAERGATVLMDGPVRDASAMGLTVEPDGGSPQPTSEPLTLLRLTGASGQA</sequence>
<dbReference type="RefSeq" id="WP_070195920.1">
    <property type="nucleotide sequence ID" value="NZ_LJGU01000114.1"/>
</dbReference>
<dbReference type="Pfam" id="PF13490">
    <property type="entry name" value="zf-HC2"/>
    <property type="match status" value="1"/>
</dbReference>
<dbReference type="STRING" id="1075402.AN216_08160"/>
<dbReference type="Gene3D" id="1.10.10.1320">
    <property type="entry name" value="Anti-sigma factor, zinc-finger domain"/>
    <property type="match status" value="1"/>
</dbReference>
<gene>
    <name evidence="14" type="ORF">AN216_08160</name>
</gene>
<evidence type="ECO:0000313" key="15">
    <source>
        <dbReference type="Proteomes" id="UP000176101"/>
    </source>
</evidence>
<evidence type="ECO:0000256" key="4">
    <source>
        <dbReference type="ARBA" id="ARBA00022692"/>
    </source>
</evidence>
<protein>
    <recommendedName>
        <fullName evidence="10">Regulator of SigK</fullName>
    </recommendedName>
    <alternativeName>
        <fullName evidence="9">Sigma-K anti-sigma factor RskA</fullName>
    </alternativeName>
</protein>
<dbReference type="PANTHER" id="PTHR37461:SF1">
    <property type="entry name" value="ANTI-SIGMA-K FACTOR RSKA"/>
    <property type="match status" value="1"/>
</dbReference>
<dbReference type="GO" id="GO:0006417">
    <property type="term" value="P:regulation of translation"/>
    <property type="evidence" value="ECO:0007669"/>
    <property type="project" value="TreeGrafter"/>
</dbReference>
<reference evidence="14 15" key="1">
    <citation type="journal article" date="2016" name="Front. Microbiol.">
        <title>Comparative Genomics Analysis of Streptomyces Species Reveals Their Adaptation to the Marine Environment and Their Diversity at the Genomic Level.</title>
        <authorList>
            <person name="Tian X."/>
            <person name="Zhang Z."/>
            <person name="Yang T."/>
            <person name="Chen M."/>
            <person name="Li J."/>
            <person name="Chen F."/>
            <person name="Yang J."/>
            <person name="Li W."/>
            <person name="Zhang B."/>
            <person name="Zhang Z."/>
            <person name="Wu J."/>
            <person name="Zhang C."/>
            <person name="Long L."/>
            <person name="Xiao J."/>
        </authorList>
    </citation>
    <scope>NUCLEOTIDE SEQUENCE [LARGE SCALE GENOMIC DNA]</scope>
    <source>
        <strain evidence="14 15">SCSIO 02100</strain>
    </source>
</reference>
<feature type="transmembrane region" description="Helical" evidence="11">
    <location>
        <begin position="94"/>
        <end position="117"/>
    </location>
</feature>
<dbReference type="Pfam" id="PF10099">
    <property type="entry name" value="RskA_C"/>
    <property type="match status" value="1"/>
</dbReference>
<comment type="subcellular location">
    <subcellularLocation>
        <location evidence="2">Cell membrane</location>
    </subcellularLocation>
    <subcellularLocation>
        <location evidence="1">Membrane</location>
        <topology evidence="1">Single-pass membrane protein</topology>
    </subcellularLocation>
</comment>
<keyword evidence="8" id="KW-0804">Transcription</keyword>
<keyword evidence="4 11" id="KW-0812">Transmembrane</keyword>
<feature type="domain" description="Putative zinc-finger" evidence="13">
    <location>
        <begin position="16"/>
        <end position="37"/>
    </location>
</feature>
<dbReference type="AlphaFoldDB" id="A0A1E7KJV2"/>
<dbReference type="PATRIC" id="fig|1075402.3.peg.4439"/>
<dbReference type="GO" id="GO:0005886">
    <property type="term" value="C:plasma membrane"/>
    <property type="evidence" value="ECO:0007669"/>
    <property type="project" value="UniProtKB-SubCell"/>
</dbReference>
<organism evidence="14 15">
    <name type="scientific">Streptomyces oceani</name>
    <dbReference type="NCBI Taxonomy" id="1075402"/>
    <lineage>
        <taxon>Bacteria</taxon>
        <taxon>Bacillati</taxon>
        <taxon>Actinomycetota</taxon>
        <taxon>Actinomycetes</taxon>
        <taxon>Kitasatosporales</taxon>
        <taxon>Streptomycetaceae</taxon>
        <taxon>Streptomyces</taxon>
    </lineage>
</organism>
<dbReference type="InterPro" id="IPR027383">
    <property type="entry name" value="Znf_put"/>
</dbReference>
<proteinExistence type="predicted"/>
<evidence type="ECO:0000256" key="5">
    <source>
        <dbReference type="ARBA" id="ARBA00022989"/>
    </source>
</evidence>
<evidence type="ECO:0000256" key="2">
    <source>
        <dbReference type="ARBA" id="ARBA00004236"/>
    </source>
</evidence>
<evidence type="ECO:0000256" key="9">
    <source>
        <dbReference type="ARBA" id="ARBA00029829"/>
    </source>
</evidence>
<dbReference type="InterPro" id="IPR041916">
    <property type="entry name" value="Anti_sigma_zinc_sf"/>
</dbReference>